<name>A0ACB7IPC6_PLECO</name>
<proteinExistence type="predicted"/>
<organism evidence="1 2">
    <name type="scientific">Pleurotus cornucopiae</name>
    <name type="common">Cornucopia mushroom</name>
    <dbReference type="NCBI Taxonomy" id="5321"/>
    <lineage>
        <taxon>Eukaryota</taxon>
        <taxon>Fungi</taxon>
        <taxon>Dikarya</taxon>
        <taxon>Basidiomycota</taxon>
        <taxon>Agaricomycotina</taxon>
        <taxon>Agaricomycetes</taxon>
        <taxon>Agaricomycetidae</taxon>
        <taxon>Agaricales</taxon>
        <taxon>Pleurotineae</taxon>
        <taxon>Pleurotaceae</taxon>
        <taxon>Pleurotus</taxon>
    </lineage>
</organism>
<keyword evidence="2" id="KW-1185">Reference proteome</keyword>
<sequence>MNEKELLIVAGDDADLIVKAQEIINIILSRTFWERLTAVKLYLEPLALAANITQASTTRLDQVLMTLAGLYHTYTSEPCFTEQHSNDAIIDSLRKRWLKCDQDVFIVAVFLNPYIRGHFFNGSVHSLSQPGLFNVVKWVYARVFQETKRQVPIQLFENYLNYFDNISVYTDDGMNLTETKKMYDNVNQHVDIARIWYIWQFTTSTTEHQLDSVGQVQPVGHQLKSTELPTEHQFNQLSSLAFSSVQFSTGWLPLEHHFT</sequence>
<dbReference type="Proteomes" id="UP000824881">
    <property type="component" value="Unassembled WGS sequence"/>
</dbReference>
<evidence type="ECO:0000313" key="2">
    <source>
        <dbReference type="Proteomes" id="UP000824881"/>
    </source>
</evidence>
<protein>
    <submittedName>
        <fullName evidence="1">Uncharacterized protein</fullName>
    </submittedName>
</protein>
<dbReference type="EMBL" id="WQMT02000008">
    <property type="protein sequence ID" value="KAG9220087.1"/>
    <property type="molecule type" value="Genomic_DNA"/>
</dbReference>
<evidence type="ECO:0000313" key="1">
    <source>
        <dbReference type="EMBL" id="KAG9220087.1"/>
    </source>
</evidence>
<reference evidence="1 2" key="1">
    <citation type="journal article" date="2021" name="Appl. Environ. Microbiol.">
        <title>Genetic linkage and physical mapping for an oyster mushroom Pleurotus cornucopiae and QTL analysis for the trait cap color.</title>
        <authorList>
            <person name="Zhang Y."/>
            <person name="Gao W."/>
            <person name="Sonnenberg A."/>
            <person name="Chen Q."/>
            <person name="Zhang J."/>
            <person name="Huang C."/>
        </authorList>
    </citation>
    <scope>NUCLEOTIDE SEQUENCE [LARGE SCALE GENOMIC DNA]</scope>
    <source>
        <strain evidence="1">CCMSSC00406</strain>
    </source>
</reference>
<comment type="caution">
    <text evidence="1">The sequence shown here is derived from an EMBL/GenBank/DDBJ whole genome shotgun (WGS) entry which is preliminary data.</text>
</comment>
<gene>
    <name evidence="1" type="ORF">CCMSSC00406_0007947</name>
</gene>
<accession>A0ACB7IPC6</accession>